<gene>
    <name evidence="2" type="ordered locus">Oter_2859</name>
</gene>
<evidence type="ECO:0000313" key="2">
    <source>
        <dbReference type="EMBL" id="ACB76140.1"/>
    </source>
</evidence>
<reference evidence="2 3" key="1">
    <citation type="journal article" date="2011" name="J. Bacteriol.">
        <title>Genome sequence of the verrucomicrobium Opitutus terrae PB90-1, an abundant inhabitant of rice paddy soil ecosystems.</title>
        <authorList>
            <person name="van Passel M.W."/>
            <person name="Kant R."/>
            <person name="Palva A."/>
            <person name="Copeland A."/>
            <person name="Lucas S."/>
            <person name="Lapidus A."/>
            <person name="Glavina del Rio T."/>
            <person name="Pitluck S."/>
            <person name="Goltsman E."/>
            <person name="Clum A."/>
            <person name="Sun H."/>
            <person name="Schmutz J."/>
            <person name="Larimer F.W."/>
            <person name="Land M.L."/>
            <person name="Hauser L."/>
            <person name="Kyrpides N."/>
            <person name="Mikhailova N."/>
            <person name="Richardson P.P."/>
            <person name="Janssen P.H."/>
            <person name="de Vos W.M."/>
            <person name="Smidt H."/>
        </authorList>
    </citation>
    <scope>NUCLEOTIDE SEQUENCE [LARGE SCALE GENOMIC DNA]</scope>
    <source>
        <strain evidence="3">DSM 11246 / JCM 15787 / PB90-1</strain>
    </source>
</reference>
<dbReference type="RefSeq" id="WP_012375675.1">
    <property type="nucleotide sequence ID" value="NC_010571.1"/>
</dbReference>
<keyword evidence="3" id="KW-1185">Reference proteome</keyword>
<dbReference type="Proteomes" id="UP000007013">
    <property type="component" value="Chromosome"/>
</dbReference>
<proteinExistence type="predicted"/>
<dbReference type="AlphaFoldDB" id="B1ZX88"/>
<protein>
    <recommendedName>
        <fullName evidence="4">Lipoprotein</fullName>
    </recommendedName>
</protein>
<dbReference type="HOGENOM" id="CLU_1642025_0_0_0"/>
<feature type="signal peptide" evidence="1">
    <location>
        <begin position="1"/>
        <end position="17"/>
    </location>
</feature>
<name>B1ZX88_OPITP</name>
<accession>B1ZX88</accession>
<evidence type="ECO:0000256" key="1">
    <source>
        <dbReference type="SAM" id="SignalP"/>
    </source>
</evidence>
<organism evidence="2 3">
    <name type="scientific">Opitutus terrae (strain DSM 11246 / JCM 15787 / PB90-1)</name>
    <dbReference type="NCBI Taxonomy" id="452637"/>
    <lineage>
        <taxon>Bacteria</taxon>
        <taxon>Pseudomonadati</taxon>
        <taxon>Verrucomicrobiota</taxon>
        <taxon>Opitutia</taxon>
        <taxon>Opitutales</taxon>
        <taxon>Opitutaceae</taxon>
        <taxon>Opitutus</taxon>
    </lineage>
</organism>
<dbReference type="PROSITE" id="PS51257">
    <property type="entry name" value="PROKAR_LIPOPROTEIN"/>
    <property type="match status" value="1"/>
</dbReference>
<dbReference type="STRING" id="452637.Oter_2859"/>
<evidence type="ECO:0008006" key="4">
    <source>
        <dbReference type="Google" id="ProtNLM"/>
    </source>
</evidence>
<keyword evidence="1" id="KW-0732">Signal</keyword>
<dbReference type="KEGG" id="ote:Oter_2859"/>
<sequence length="161" mass="17471">MRTFLTLSCCVAVLVVAGCDSVSSFPSRVQERFEAPQPQLRLYSAEQKPVFEAAQRAMKRIDFVVSRAGAATGIIKAHSPLRSTTSFGKARQYAFEVHVQTMGPGETQVSAVLREQEESESFAGATDIPLRQHGLYDSFFAALGQELGESGREPGMPATAK</sequence>
<dbReference type="EMBL" id="CP001032">
    <property type="protein sequence ID" value="ACB76140.1"/>
    <property type="molecule type" value="Genomic_DNA"/>
</dbReference>
<dbReference type="OrthoDB" id="196259at2"/>
<evidence type="ECO:0000313" key="3">
    <source>
        <dbReference type="Proteomes" id="UP000007013"/>
    </source>
</evidence>
<feature type="chain" id="PRO_5002774544" description="Lipoprotein" evidence="1">
    <location>
        <begin position="18"/>
        <end position="161"/>
    </location>
</feature>